<comment type="caution">
    <text evidence="1">The sequence shown here is derived from an EMBL/GenBank/DDBJ whole genome shotgun (WGS) entry which is preliminary data.</text>
</comment>
<evidence type="ECO:0000313" key="2">
    <source>
        <dbReference type="Proteomes" id="UP001159364"/>
    </source>
</evidence>
<keyword evidence="2" id="KW-1185">Reference proteome</keyword>
<name>A0AAV8TU22_9ROSI</name>
<protein>
    <submittedName>
        <fullName evidence="1">Uncharacterized protein</fullName>
    </submittedName>
</protein>
<dbReference type="AlphaFoldDB" id="A0AAV8TU22"/>
<reference evidence="1 2" key="1">
    <citation type="submission" date="2021-09" db="EMBL/GenBank/DDBJ databases">
        <title>Genomic insights and catalytic innovation underlie evolution of tropane alkaloids biosynthesis.</title>
        <authorList>
            <person name="Wang Y.-J."/>
            <person name="Tian T."/>
            <person name="Huang J.-P."/>
            <person name="Huang S.-X."/>
        </authorList>
    </citation>
    <scope>NUCLEOTIDE SEQUENCE [LARGE SCALE GENOMIC DNA]</scope>
    <source>
        <strain evidence="1">KIB-2018</strain>
        <tissue evidence="1">Leaf</tissue>
    </source>
</reference>
<gene>
    <name evidence="1" type="ORF">K2173_015001</name>
</gene>
<accession>A0AAV8TU22</accession>
<dbReference type="Proteomes" id="UP001159364">
    <property type="component" value="Linkage Group LG03"/>
</dbReference>
<organism evidence="1 2">
    <name type="scientific">Erythroxylum novogranatense</name>
    <dbReference type="NCBI Taxonomy" id="1862640"/>
    <lineage>
        <taxon>Eukaryota</taxon>
        <taxon>Viridiplantae</taxon>
        <taxon>Streptophyta</taxon>
        <taxon>Embryophyta</taxon>
        <taxon>Tracheophyta</taxon>
        <taxon>Spermatophyta</taxon>
        <taxon>Magnoliopsida</taxon>
        <taxon>eudicotyledons</taxon>
        <taxon>Gunneridae</taxon>
        <taxon>Pentapetalae</taxon>
        <taxon>rosids</taxon>
        <taxon>fabids</taxon>
        <taxon>Malpighiales</taxon>
        <taxon>Erythroxylaceae</taxon>
        <taxon>Erythroxylum</taxon>
    </lineage>
</organism>
<dbReference type="EMBL" id="JAIWQS010000003">
    <property type="protein sequence ID" value="KAJ8770387.1"/>
    <property type="molecule type" value="Genomic_DNA"/>
</dbReference>
<evidence type="ECO:0000313" key="1">
    <source>
        <dbReference type="EMBL" id="KAJ8770387.1"/>
    </source>
</evidence>
<sequence>MRVRTLSVFLMSGCHREKLPFGGIDSWVVLRAVGQFFLLLDPLLLSGSWVLEFCEEEEEEEVVSNGGGSWLESEALEGISSGMAFSAIKFTTYISCPAMYMLRRKAGSLCFCLWSLCFAVSFVISQDTQNQHHLLFRYDRSGSFWNWVVFVFASDELLSAFSDCSRLLLLILHSILCSLLKLETEVPFSD</sequence>
<proteinExistence type="predicted"/>